<dbReference type="Pfam" id="PF02464">
    <property type="entry name" value="CinA"/>
    <property type="match status" value="1"/>
</dbReference>
<dbReference type="InterPro" id="IPR008136">
    <property type="entry name" value="CinA_C"/>
</dbReference>
<evidence type="ECO:0000313" key="3">
    <source>
        <dbReference type="Proteomes" id="UP000427071"/>
    </source>
</evidence>
<dbReference type="InterPro" id="IPR036653">
    <property type="entry name" value="CinA-like_C"/>
</dbReference>
<sequence>MPSFLETLSSRGQTLATCESLTAGLLSATIASYPGASAVFQGGLVTYSAALKTQLAGVPAELIDAHGMVSAECAEAMATGTRSALGVDYALALTGVAGPTVQEGNPVGVVWLALAGPEGVVSTRVLPEGQTRWALRTDATEPEEVLDGSRNEIRQRAALFALDFFESHLNGN</sequence>
<dbReference type="KEGG" id="ckw:CKALI_06860"/>
<keyword evidence="3" id="KW-1185">Reference proteome</keyword>
<dbReference type="SUPFAM" id="SSF142433">
    <property type="entry name" value="CinA-like"/>
    <property type="match status" value="1"/>
</dbReference>
<organism evidence="2 3">
    <name type="scientific">Corynebacterium kalinowskii</name>
    <dbReference type="NCBI Taxonomy" id="2675216"/>
    <lineage>
        <taxon>Bacteria</taxon>
        <taxon>Bacillati</taxon>
        <taxon>Actinomycetota</taxon>
        <taxon>Actinomycetes</taxon>
        <taxon>Mycobacteriales</taxon>
        <taxon>Corynebacteriaceae</taxon>
        <taxon>Corynebacterium</taxon>
    </lineage>
</organism>
<dbReference type="RefSeq" id="WP_156192571.1">
    <property type="nucleotide sequence ID" value="NZ_CP046452.1"/>
</dbReference>
<reference evidence="3" key="1">
    <citation type="submission" date="2019-11" db="EMBL/GenBank/DDBJ databases">
        <title>Complete genome sequence of Corynebacterium kalinowskii 1959, a novel Corynebacterium species isolated from soil of a small paddock in Vilsendorf, Germany.</title>
        <authorList>
            <person name="Schaffert L."/>
            <person name="Ruwe M."/>
            <person name="Milse J."/>
            <person name="Hanuschka K."/>
            <person name="Ortseifen V."/>
            <person name="Droste J."/>
            <person name="Brandt D."/>
            <person name="Schlueter L."/>
            <person name="Kutter Y."/>
            <person name="Vinke S."/>
            <person name="Viehoefer P."/>
            <person name="Jacob L."/>
            <person name="Luebke N.-C."/>
            <person name="Schulte-Berndt E."/>
            <person name="Hain C."/>
            <person name="Linder M."/>
            <person name="Schmidt P."/>
            <person name="Wollenschlaeger L."/>
            <person name="Luttermann T."/>
            <person name="Thieme E."/>
            <person name="Hassa J."/>
            <person name="Haak M."/>
            <person name="Wittchen M."/>
            <person name="Mentz A."/>
            <person name="Persicke M."/>
            <person name="Busche T."/>
            <person name="Ruckert C."/>
        </authorList>
    </citation>
    <scope>NUCLEOTIDE SEQUENCE [LARGE SCALE GENOMIC DNA]</scope>
    <source>
        <strain evidence="3">1959</strain>
    </source>
</reference>
<accession>A0A6B8VLA9</accession>
<dbReference type="NCBIfam" id="TIGR00199">
    <property type="entry name" value="PncC_domain"/>
    <property type="match status" value="1"/>
</dbReference>
<gene>
    <name evidence="2" type="primary">cinA</name>
    <name evidence="2" type="ORF">CKALI_06860</name>
</gene>
<evidence type="ECO:0000313" key="2">
    <source>
        <dbReference type="EMBL" id="QGU02234.1"/>
    </source>
</evidence>
<dbReference type="Gene3D" id="3.90.950.20">
    <property type="entry name" value="CinA-like"/>
    <property type="match status" value="1"/>
</dbReference>
<dbReference type="AlphaFoldDB" id="A0A6B8VLA9"/>
<dbReference type="EMBL" id="CP046452">
    <property type="protein sequence ID" value="QGU02234.1"/>
    <property type="molecule type" value="Genomic_DNA"/>
</dbReference>
<protein>
    <submittedName>
        <fullName evidence="2">Competence-damage inducible protein</fullName>
    </submittedName>
</protein>
<proteinExistence type="predicted"/>
<dbReference type="Proteomes" id="UP000427071">
    <property type="component" value="Chromosome"/>
</dbReference>
<name>A0A6B8VLA9_9CORY</name>
<evidence type="ECO:0000259" key="1">
    <source>
        <dbReference type="Pfam" id="PF02464"/>
    </source>
</evidence>
<feature type="domain" description="CinA C-terminal" evidence="1">
    <location>
        <begin position="6"/>
        <end position="140"/>
    </location>
</feature>